<protein>
    <submittedName>
        <fullName evidence="2">Uncharacterized protein</fullName>
    </submittedName>
</protein>
<dbReference type="AlphaFoldDB" id="A0A4Z2J8J2"/>
<accession>A0A4Z2J8J2</accession>
<comment type="caution">
    <text evidence="2">The sequence shown here is derived from an EMBL/GenBank/DDBJ whole genome shotgun (WGS) entry which is preliminary data.</text>
</comment>
<gene>
    <name evidence="2" type="ORF">EYF80_004019</name>
</gene>
<evidence type="ECO:0000256" key="1">
    <source>
        <dbReference type="SAM" id="MobiDB-lite"/>
    </source>
</evidence>
<dbReference type="EMBL" id="SRLO01000019">
    <property type="protein sequence ID" value="TNN85772.1"/>
    <property type="molecule type" value="Genomic_DNA"/>
</dbReference>
<evidence type="ECO:0000313" key="2">
    <source>
        <dbReference type="EMBL" id="TNN85772.1"/>
    </source>
</evidence>
<evidence type="ECO:0000313" key="3">
    <source>
        <dbReference type="Proteomes" id="UP000314294"/>
    </source>
</evidence>
<organism evidence="2 3">
    <name type="scientific">Liparis tanakae</name>
    <name type="common">Tanaka's snailfish</name>
    <dbReference type="NCBI Taxonomy" id="230148"/>
    <lineage>
        <taxon>Eukaryota</taxon>
        <taxon>Metazoa</taxon>
        <taxon>Chordata</taxon>
        <taxon>Craniata</taxon>
        <taxon>Vertebrata</taxon>
        <taxon>Euteleostomi</taxon>
        <taxon>Actinopterygii</taxon>
        <taxon>Neopterygii</taxon>
        <taxon>Teleostei</taxon>
        <taxon>Neoteleostei</taxon>
        <taxon>Acanthomorphata</taxon>
        <taxon>Eupercaria</taxon>
        <taxon>Perciformes</taxon>
        <taxon>Cottioidei</taxon>
        <taxon>Cottales</taxon>
        <taxon>Liparidae</taxon>
        <taxon>Liparis</taxon>
    </lineage>
</organism>
<feature type="region of interest" description="Disordered" evidence="1">
    <location>
        <begin position="47"/>
        <end position="100"/>
    </location>
</feature>
<reference evidence="2 3" key="1">
    <citation type="submission" date="2019-03" db="EMBL/GenBank/DDBJ databases">
        <title>First draft genome of Liparis tanakae, snailfish: a comprehensive survey of snailfish specific genes.</title>
        <authorList>
            <person name="Kim W."/>
            <person name="Song I."/>
            <person name="Jeong J.-H."/>
            <person name="Kim D."/>
            <person name="Kim S."/>
            <person name="Ryu S."/>
            <person name="Song J.Y."/>
            <person name="Lee S.K."/>
        </authorList>
    </citation>
    <scope>NUCLEOTIDE SEQUENCE [LARGE SCALE GENOMIC DNA]</scope>
    <source>
        <tissue evidence="2">Muscle</tissue>
    </source>
</reference>
<feature type="compositionally biased region" description="Low complexity" evidence="1">
    <location>
        <begin position="71"/>
        <end position="95"/>
    </location>
</feature>
<keyword evidence="3" id="KW-1185">Reference proteome</keyword>
<name>A0A4Z2J8J2_9TELE</name>
<dbReference type="Proteomes" id="UP000314294">
    <property type="component" value="Unassembled WGS sequence"/>
</dbReference>
<proteinExistence type="predicted"/>
<sequence length="303" mass="31136">MASGAIVLECSGPTEPVAVVRVSVCLRGQLLCPRLLCGWRPFATAKGEEGKRSEVTGANPFSEGSWDPAWSPSSLVQSSGPASPSSSPTHAFSSARVPPQPTGAPVWPEFAVGDAAAAPVAKEKAAGCLNNNGRLVNIPTFQPLPPPPTPSTLLPSIIPLLLSPSLHPLEVRGRSFLSTVRLKPAATSPVDGRTLIITATSTPCLPSTLALLPLQDAAAVSCLTALTTRGAAGMETSGLDGRSPLTLWFPKHLSIIRSWTHSQTSDAARALTKGERVSGLALPAGAVAVAGLAGGDVGWRGCR</sequence>